<name>A0A392U5H0_9FABA</name>
<organism evidence="2 3">
    <name type="scientific">Trifolium medium</name>
    <dbReference type="NCBI Taxonomy" id="97028"/>
    <lineage>
        <taxon>Eukaryota</taxon>
        <taxon>Viridiplantae</taxon>
        <taxon>Streptophyta</taxon>
        <taxon>Embryophyta</taxon>
        <taxon>Tracheophyta</taxon>
        <taxon>Spermatophyta</taxon>
        <taxon>Magnoliopsida</taxon>
        <taxon>eudicotyledons</taxon>
        <taxon>Gunneridae</taxon>
        <taxon>Pentapetalae</taxon>
        <taxon>rosids</taxon>
        <taxon>fabids</taxon>
        <taxon>Fabales</taxon>
        <taxon>Fabaceae</taxon>
        <taxon>Papilionoideae</taxon>
        <taxon>50 kb inversion clade</taxon>
        <taxon>NPAAA clade</taxon>
        <taxon>Hologalegina</taxon>
        <taxon>IRL clade</taxon>
        <taxon>Trifolieae</taxon>
        <taxon>Trifolium</taxon>
    </lineage>
</organism>
<keyword evidence="1" id="KW-0812">Transmembrane</keyword>
<keyword evidence="3" id="KW-1185">Reference proteome</keyword>
<sequence length="73" mass="7920">MSANVSILKLVGAIFVVLNLDFLFSNYGGIVVAKHVSSVSSGCIEKERHALLELEGTIPHQLGNLSHLQYLDL</sequence>
<dbReference type="Proteomes" id="UP000265520">
    <property type="component" value="Unassembled WGS sequence"/>
</dbReference>
<accession>A0A392U5H0</accession>
<dbReference type="EMBL" id="LXQA010723563">
    <property type="protein sequence ID" value="MCI67780.1"/>
    <property type="molecule type" value="Genomic_DNA"/>
</dbReference>
<protein>
    <submittedName>
        <fullName evidence="2">Receptor-like protein</fullName>
    </submittedName>
</protein>
<keyword evidence="2" id="KW-0675">Receptor</keyword>
<feature type="non-terminal residue" evidence="2">
    <location>
        <position position="73"/>
    </location>
</feature>
<keyword evidence="1" id="KW-0472">Membrane</keyword>
<dbReference type="AlphaFoldDB" id="A0A392U5H0"/>
<evidence type="ECO:0000313" key="2">
    <source>
        <dbReference type="EMBL" id="MCI67780.1"/>
    </source>
</evidence>
<evidence type="ECO:0000256" key="1">
    <source>
        <dbReference type="SAM" id="Phobius"/>
    </source>
</evidence>
<feature type="transmembrane region" description="Helical" evidence="1">
    <location>
        <begin position="6"/>
        <end position="24"/>
    </location>
</feature>
<evidence type="ECO:0000313" key="3">
    <source>
        <dbReference type="Proteomes" id="UP000265520"/>
    </source>
</evidence>
<proteinExistence type="predicted"/>
<comment type="caution">
    <text evidence="2">The sequence shown here is derived from an EMBL/GenBank/DDBJ whole genome shotgun (WGS) entry which is preliminary data.</text>
</comment>
<keyword evidence="1" id="KW-1133">Transmembrane helix</keyword>
<reference evidence="2 3" key="1">
    <citation type="journal article" date="2018" name="Front. Plant Sci.">
        <title>Red Clover (Trifolium pratense) and Zigzag Clover (T. medium) - A Picture of Genomic Similarities and Differences.</title>
        <authorList>
            <person name="Dluhosova J."/>
            <person name="Istvanek J."/>
            <person name="Nedelnik J."/>
            <person name="Repkova J."/>
        </authorList>
    </citation>
    <scope>NUCLEOTIDE SEQUENCE [LARGE SCALE GENOMIC DNA]</scope>
    <source>
        <strain evidence="3">cv. 10/8</strain>
        <tissue evidence="2">Leaf</tissue>
    </source>
</reference>